<dbReference type="Pfam" id="PF00534">
    <property type="entry name" value="Glycos_transf_1"/>
    <property type="match status" value="1"/>
</dbReference>
<dbReference type="EMBL" id="BJXR01000045">
    <property type="protein sequence ID" value="GEN11262.1"/>
    <property type="molecule type" value="Genomic_DNA"/>
</dbReference>
<reference evidence="5 6" key="1">
    <citation type="submission" date="2016-10" db="EMBL/GenBank/DDBJ databases">
        <authorList>
            <person name="Varghese N."/>
            <person name="Submissions S."/>
        </authorList>
    </citation>
    <scope>NUCLEOTIDE SEQUENCE [LARGE SCALE GENOMIC DNA]</scope>
    <source>
        <strain evidence="5 6">DSM 16525</strain>
    </source>
</reference>
<dbReference type="CDD" id="cd03801">
    <property type="entry name" value="GT4_PimA-like"/>
    <property type="match status" value="1"/>
</dbReference>
<evidence type="ECO:0000313" key="4">
    <source>
        <dbReference type="EMBL" id="GEN11262.1"/>
    </source>
</evidence>
<keyword evidence="1" id="KW-0328">Glycosyltransferase</keyword>
<evidence type="ECO:0000313" key="5">
    <source>
        <dbReference type="EMBL" id="SEU39543.1"/>
    </source>
</evidence>
<keyword evidence="2 4" id="KW-0808">Transferase</keyword>
<organism evidence="4 7">
    <name type="scientific">Myxococcus fulvus</name>
    <dbReference type="NCBI Taxonomy" id="33"/>
    <lineage>
        <taxon>Bacteria</taxon>
        <taxon>Pseudomonadati</taxon>
        <taxon>Myxococcota</taxon>
        <taxon>Myxococcia</taxon>
        <taxon>Myxococcales</taxon>
        <taxon>Cystobacterineae</taxon>
        <taxon>Myxococcaceae</taxon>
        <taxon>Myxococcus</taxon>
    </lineage>
</organism>
<evidence type="ECO:0000313" key="7">
    <source>
        <dbReference type="Proteomes" id="UP000321514"/>
    </source>
</evidence>
<dbReference type="AlphaFoldDB" id="A0A511TCV3"/>
<dbReference type="Proteomes" id="UP000183760">
    <property type="component" value="Unassembled WGS sequence"/>
</dbReference>
<dbReference type="NCBIfam" id="NF041876">
    <property type="entry name" value="EPS_EpsE"/>
    <property type="match status" value="1"/>
</dbReference>
<sequence>MGRWELTCYGKSVPKIGYLIPEFPGQTHIFFWRELQALPGKGVTPELVSTQPPPARIISHSWAREAMARTEYLAPPGPLGVVKAVAEIARAMPTGWARCLASIARAQGLDAKGRARLLAFAVMGGRLASLARERGWTHVHVHSCANAAHVALFANLLSGLPYSMTLHGPLDDYGPNQREKWRHARFAFVITKKLLGEVNQELAGSLPRDIELAPMGVELGKFNRSTPYQAWTGEGPLRIFSCGRLNPCKGHADLIDAVGMLRAKGIDARLSIAGEDEAGGTTYRKVLEAKLAESKLGDAVTLLGAVGEDVVRDGIERAHIFALASLQEPLGVAIMEAMAMRAPVVVTGAGGVKELVDDGVDGMLVPPQEPSVLAEKLEAVARDPREAERLGEAGRRKVETQFSSERSADMLALMLQRAAG</sequence>
<evidence type="ECO:0000259" key="3">
    <source>
        <dbReference type="Pfam" id="PF00534"/>
    </source>
</evidence>
<dbReference type="PANTHER" id="PTHR12526:SF510">
    <property type="entry name" value="D-INOSITOL 3-PHOSPHATE GLYCOSYLTRANSFERASE"/>
    <property type="match status" value="1"/>
</dbReference>
<dbReference type="SUPFAM" id="SSF53756">
    <property type="entry name" value="UDP-Glycosyltransferase/glycogen phosphorylase"/>
    <property type="match status" value="1"/>
</dbReference>
<dbReference type="InterPro" id="IPR001296">
    <property type="entry name" value="Glyco_trans_1"/>
</dbReference>
<evidence type="ECO:0000256" key="2">
    <source>
        <dbReference type="ARBA" id="ARBA00022679"/>
    </source>
</evidence>
<dbReference type="Gene3D" id="3.40.50.2000">
    <property type="entry name" value="Glycogen Phosphorylase B"/>
    <property type="match status" value="2"/>
</dbReference>
<reference evidence="4 7" key="2">
    <citation type="submission" date="2019-07" db="EMBL/GenBank/DDBJ databases">
        <title>Whole genome shotgun sequence of Myxococcus fulvus NBRC 100333.</title>
        <authorList>
            <person name="Hosoyama A."/>
            <person name="Uohara A."/>
            <person name="Ohji S."/>
            <person name="Ichikawa N."/>
        </authorList>
    </citation>
    <scope>NUCLEOTIDE SEQUENCE [LARGE SCALE GENOMIC DNA]</scope>
    <source>
        <strain evidence="4 7">NBRC 100333</strain>
    </source>
</reference>
<dbReference type="PANTHER" id="PTHR12526">
    <property type="entry name" value="GLYCOSYLTRANSFERASE"/>
    <property type="match status" value="1"/>
</dbReference>
<feature type="domain" description="Glycosyl transferase family 1" evidence="3">
    <location>
        <begin position="234"/>
        <end position="396"/>
    </location>
</feature>
<dbReference type="EMBL" id="FOIB01000014">
    <property type="protein sequence ID" value="SEU39543.1"/>
    <property type="molecule type" value="Genomic_DNA"/>
</dbReference>
<comment type="caution">
    <text evidence="4">The sequence shown here is derived from an EMBL/GenBank/DDBJ whole genome shotgun (WGS) entry which is preliminary data.</text>
</comment>
<dbReference type="GO" id="GO:0016757">
    <property type="term" value="F:glycosyltransferase activity"/>
    <property type="evidence" value="ECO:0007669"/>
    <property type="project" value="UniProtKB-KW"/>
</dbReference>
<accession>A0A511TCV3</accession>
<evidence type="ECO:0000313" key="6">
    <source>
        <dbReference type="Proteomes" id="UP000183760"/>
    </source>
</evidence>
<dbReference type="STRING" id="1334629.MFUL124B02_42980"/>
<protein>
    <submittedName>
        <fullName evidence="4">Colanic acid biosynthesis glycosyltransferase WcaL</fullName>
    </submittedName>
    <submittedName>
        <fullName evidence="5">Glycosyltransferase involved in cell wall bisynthesis</fullName>
    </submittedName>
</protein>
<evidence type="ECO:0000256" key="1">
    <source>
        <dbReference type="ARBA" id="ARBA00022676"/>
    </source>
</evidence>
<proteinExistence type="predicted"/>
<keyword evidence="6" id="KW-1185">Reference proteome</keyword>
<gene>
    <name evidence="4" type="ORF">MFU01_62990</name>
    <name evidence="5" type="ORF">SAMN05443572_114111</name>
</gene>
<dbReference type="Proteomes" id="UP000321514">
    <property type="component" value="Unassembled WGS sequence"/>
</dbReference>
<name>A0A511TCV3_MYXFU</name>